<gene>
    <name evidence="2" type="ordered locus">Mpal_0818</name>
</gene>
<dbReference type="RefSeq" id="WP_012617499.1">
    <property type="nucleotide sequence ID" value="NC_011832.1"/>
</dbReference>
<name>B8GGA6_METPE</name>
<dbReference type="InterPro" id="IPR011703">
    <property type="entry name" value="ATPase_AAA-3"/>
</dbReference>
<accession>B8GGA6</accession>
<keyword evidence="3" id="KW-1185">Reference proteome</keyword>
<dbReference type="Proteomes" id="UP000002457">
    <property type="component" value="Chromosome"/>
</dbReference>
<dbReference type="OrthoDB" id="24581at2157"/>
<protein>
    <submittedName>
        <fullName evidence="2">ATPase associated with various cellular activities AAA_3</fullName>
    </submittedName>
</protein>
<evidence type="ECO:0000313" key="2">
    <source>
        <dbReference type="EMBL" id="ACL16180.1"/>
    </source>
</evidence>
<dbReference type="GO" id="GO:0016887">
    <property type="term" value="F:ATP hydrolysis activity"/>
    <property type="evidence" value="ECO:0007669"/>
    <property type="project" value="InterPro"/>
</dbReference>
<dbReference type="PANTHER" id="PTHR42759:SF5">
    <property type="entry name" value="METHANOL DEHYDROGENASE REGULATOR"/>
    <property type="match status" value="1"/>
</dbReference>
<dbReference type="Pfam" id="PF17863">
    <property type="entry name" value="AAA_lid_2"/>
    <property type="match status" value="1"/>
</dbReference>
<dbReference type="SMART" id="SM00382">
    <property type="entry name" value="AAA"/>
    <property type="match status" value="1"/>
</dbReference>
<proteinExistence type="predicted"/>
<dbReference type="EMBL" id="CP001338">
    <property type="protein sequence ID" value="ACL16180.1"/>
    <property type="molecule type" value="Genomic_DNA"/>
</dbReference>
<dbReference type="InterPro" id="IPR027417">
    <property type="entry name" value="P-loop_NTPase"/>
</dbReference>
<reference evidence="2 3" key="1">
    <citation type="journal article" date="2015" name="Genome Announc.">
        <title>Complete Genome Sequence of Methanosphaerula palustris E1-9CT, a Hydrogenotrophic Methanogen Isolated from a Minerotrophic Fen Peatland.</title>
        <authorList>
            <person name="Cadillo-Quiroz H."/>
            <person name="Browne P."/>
            <person name="Kyrpides N."/>
            <person name="Woyke T."/>
            <person name="Goodwin L."/>
            <person name="Detter C."/>
            <person name="Yavitt J.B."/>
            <person name="Zinder S.H."/>
        </authorList>
    </citation>
    <scope>NUCLEOTIDE SEQUENCE [LARGE SCALE GENOMIC DNA]</scope>
    <source>
        <strain evidence="3">ATCC BAA-1556 / DSM 19958 / E1-9c</strain>
    </source>
</reference>
<dbReference type="KEGG" id="mpl:Mpal_0818"/>
<dbReference type="PANTHER" id="PTHR42759">
    <property type="entry name" value="MOXR FAMILY PROTEIN"/>
    <property type="match status" value="1"/>
</dbReference>
<dbReference type="GO" id="GO:0005524">
    <property type="term" value="F:ATP binding"/>
    <property type="evidence" value="ECO:0007669"/>
    <property type="project" value="InterPro"/>
</dbReference>
<dbReference type="PIRSF" id="PIRSF002849">
    <property type="entry name" value="AAA_ATPase_chaperone_MoxR_prd"/>
    <property type="match status" value="1"/>
</dbReference>
<organism evidence="2 3">
    <name type="scientific">Methanosphaerula palustris (strain ATCC BAA-1556 / DSM 19958 / E1-9c)</name>
    <dbReference type="NCBI Taxonomy" id="521011"/>
    <lineage>
        <taxon>Archaea</taxon>
        <taxon>Methanobacteriati</taxon>
        <taxon>Methanobacteriota</taxon>
        <taxon>Stenosarchaea group</taxon>
        <taxon>Methanomicrobia</taxon>
        <taxon>Methanomicrobiales</taxon>
        <taxon>Methanoregulaceae</taxon>
        <taxon>Methanosphaerula</taxon>
    </lineage>
</organism>
<dbReference type="SUPFAM" id="SSF52540">
    <property type="entry name" value="P-loop containing nucleoside triphosphate hydrolases"/>
    <property type="match status" value="1"/>
</dbReference>
<dbReference type="Pfam" id="PF07726">
    <property type="entry name" value="AAA_3"/>
    <property type="match status" value="1"/>
</dbReference>
<dbReference type="Gene3D" id="3.40.50.300">
    <property type="entry name" value="P-loop containing nucleotide triphosphate hydrolases"/>
    <property type="match status" value="1"/>
</dbReference>
<dbReference type="InterPro" id="IPR041628">
    <property type="entry name" value="ChlI/MoxR_AAA_lid"/>
</dbReference>
<dbReference type="GeneID" id="7272308"/>
<dbReference type="STRING" id="521011.Mpal_0818"/>
<dbReference type="CDD" id="cd00009">
    <property type="entry name" value="AAA"/>
    <property type="match status" value="1"/>
</dbReference>
<dbReference type="eggNOG" id="arCOG00435">
    <property type="taxonomic scope" value="Archaea"/>
</dbReference>
<dbReference type="InterPro" id="IPR050764">
    <property type="entry name" value="CbbQ/NirQ/NorQ/GpvN"/>
</dbReference>
<evidence type="ECO:0000313" key="3">
    <source>
        <dbReference type="Proteomes" id="UP000002457"/>
    </source>
</evidence>
<dbReference type="Gene3D" id="1.10.8.80">
    <property type="entry name" value="Magnesium chelatase subunit I, C-Terminal domain"/>
    <property type="match status" value="1"/>
</dbReference>
<dbReference type="HOGENOM" id="CLU_034716_2_2_2"/>
<sequence length="322" mass="36375">MTQNDEDQIILTDVYNEIVEQVRTFLVGNQLTLDLLMVALLSRGHVLIEGIPGTAKTTIVKSIAHLSDCEFKRIQCAVDIQPADILGVRIYDQEIQQFDLKKGPIFTNFLLIDELNRLTPRAQSAFIEAMSERQVTIDGETHALNEPFFAVATHNPSEFEGTFPLIEAEKDRFMFSIPIGYLDADEELELIHRESTGSLDWDTYSRQIRPVLNPAVIQRLQNSMTHVRVEEPMLRYIRDIVMATRSHGDLRTGASSRASIYLIRGSRAYAALQGRDYVIPDDVKMIAPFVLQHRIVLDRVAEIGGITPISVIEQILSSIEVL</sequence>
<dbReference type="InterPro" id="IPR003593">
    <property type="entry name" value="AAA+_ATPase"/>
</dbReference>
<dbReference type="AlphaFoldDB" id="B8GGA6"/>
<evidence type="ECO:0000259" key="1">
    <source>
        <dbReference type="SMART" id="SM00382"/>
    </source>
</evidence>
<feature type="domain" description="AAA+ ATPase" evidence="1">
    <location>
        <begin position="42"/>
        <end position="183"/>
    </location>
</feature>